<feature type="transmembrane region" description="Helical" evidence="1">
    <location>
        <begin position="196"/>
        <end position="214"/>
    </location>
</feature>
<evidence type="ECO:0000313" key="4">
    <source>
        <dbReference type="Proteomes" id="UP000254603"/>
    </source>
</evidence>
<proteinExistence type="predicted"/>
<evidence type="ECO:0000313" key="3">
    <source>
        <dbReference type="EMBL" id="SUA52660.1"/>
    </source>
</evidence>
<evidence type="ECO:0008006" key="6">
    <source>
        <dbReference type="Google" id="ProtNLM"/>
    </source>
</evidence>
<name>A0A378XFV6_9BURK</name>
<keyword evidence="1" id="KW-0472">Membrane</keyword>
<feature type="transmembrane region" description="Helical" evidence="1">
    <location>
        <begin position="111"/>
        <end position="130"/>
    </location>
</feature>
<protein>
    <recommendedName>
        <fullName evidence="6">ABC-type cobalt transport system, permease component CbiQ and related transporters</fullName>
    </recommendedName>
</protein>
<evidence type="ECO:0000313" key="5">
    <source>
        <dbReference type="Proteomes" id="UP000594903"/>
    </source>
</evidence>
<keyword evidence="1" id="KW-1133">Transmembrane helix</keyword>
<accession>A0A378XFV6</accession>
<feature type="transmembrane region" description="Helical" evidence="1">
    <location>
        <begin position="71"/>
        <end position="91"/>
    </location>
</feature>
<evidence type="ECO:0000313" key="2">
    <source>
        <dbReference type="EMBL" id="QPT40761.1"/>
    </source>
</evidence>
<dbReference type="EMBL" id="CP065725">
    <property type="protein sequence ID" value="QPT40761.1"/>
    <property type="molecule type" value="Genomic_DNA"/>
</dbReference>
<sequence>MKPALYILLLTIYDICVVGASSFGVVDVLAPVAAFFLIAKDRKKLIFWLFGLNIFILFVAVSYVLNGDYESAKVVMIRSNLILLLTLSFFIGRDEWFLLKGFYKLKFSRKFISIVFISSKLTNLLLKSAFKIPMILKIRGVNGGLLFYKAYAGALARMVCDMLDKSYRIYKTMGIRGYSGDIVFIETEDRINFGDILVIVLVMLVLAIKGAVWML</sequence>
<dbReference type="RefSeq" id="WP_018575254.1">
    <property type="nucleotide sequence ID" value="NZ_CP065725.1"/>
</dbReference>
<dbReference type="Proteomes" id="UP000594903">
    <property type="component" value="Chromosome"/>
</dbReference>
<dbReference type="STRING" id="1122619.GCA_000373745_02070"/>
<keyword evidence="1" id="KW-0812">Transmembrane</keyword>
<keyword evidence="5" id="KW-1185">Reference proteome</keyword>
<evidence type="ECO:0000256" key="1">
    <source>
        <dbReference type="SAM" id="Phobius"/>
    </source>
</evidence>
<feature type="transmembrane region" description="Helical" evidence="1">
    <location>
        <begin position="6"/>
        <end position="38"/>
    </location>
</feature>
<organism evidence="3 4">
    <name type="scientific">Oligella ureolytica</name>
    <dbReference type="NCBI Taxonomy" id="90244"/>
    <lineage>
        <taxon>Bacteria</taxon>
        <taxon>Pseudomonadati</taxon>
        <taxon>Pseudomonadota</taxon>
        <taxon>Betaproteobacteria</taxon>
        <taxon>Burkholderiales</taxon>
        <taxon>Alcaligenaceae</taxon>
        <taxon>Oligella</taxon>
    </lineage>
</organism>
<dbReference type="Proteomes" id="UP000254603">
    <property type="component" value="Unassembled WGS sequence"/>
</dbReference>
<dbReference type="AlphaFoldDB" id="A0A378XFV6"/>
<feature type="transmembrane region" description="Helical" evidence="1">
    <location>
        <begin position="45"/>
        <end position="65"/>
    </location>
</feature>
<dbReference type="EMBL" id="UGSB01000001">
    <property type="protein sequence ID" value="SUA52660.1"/>
    <property type="molecule type" value="Genomic_DNA"/>
</dbReference>
<reference evidence="3 4" key="1">
    <citation type="submission" date="2018-06" db="EMBL/GenBank/DDBJ databases">
        <authorList>
            <consortium name="Pathogen Informatics"/>
            <person name="Doyle S."/>
        </authorList>
    </citation>
    <scope>NUCLEOTIDE SEQUENCE [LARGE SCALE GENOMIC DNA]</scope>
    <source>
        <strain evidence="3 4">NCTC11997</strain>
    </source>
</reference>
<gene>
    <name evidence="2" type="ORF">I6G29_04075</name>
    <name evidence="3" type="ORF">NCTC11997_00866</name>
</gene>
<reference evidence="2 5" key="2">
    <citation type="submission" date="2020-12" db="EMBL/GenBank/DDBJ databases">
        <title>FDA dAtabase for Regulatory Grade micrObial Sequences (FDA-ARGOS): Supporting development and validation of Infectious Disease Dx tests.</title>
        <authorList>
            <person name="Sproer C."/>
            <person name="Gronow S."/>
            <person name="Severitt S."/>
            <person name="Schroder I."/>
            <person name="Tallon L."/>
            <person name="Sadzewicz L."/>
            <person name="Zhao X."/>
            <person name="Boylan J."/>
            <person name="Ott S."/>
            <person name="Bowen H."/>
            <person name="Vavikolanu K."/>
            <person name="Mehta A."/>
            <person name="Aluvathingal J."/>
            <person name="Nadendla S."/>
            <person name="Lowell S."/>
            <person name="Myers T."/>
            <person name="Yan Y."/>
            <person name="Sichtig H."/>
        </authorList>
    </citation>
    <scope>NUCLEOTIDE SEQUENCE [LARGE SCALE GENOMIC DNA]</scope>
    <source>
        <strain evidence="2 5">FDAARGOS_872</strain>
    </source>
</reference>